<name>A0A087THB5_STEMI</name>
<feature type="domain" description="Sushi" evidence="6">
    <location>
        <begin position="1"/>
        <end position="41"/>
    </location>
</feature>
<evidence type="ECO:0000256" key="3">
    <source>
        <dbReference type="PROSITE-ProRule" id="PRU00302"/>
    </source>
</evidence>
<organism evidence="7 8">
    <name type="scientific">Stegodyphus mimosarum</name>
    <name type="common">African social velvet spider</name>
    <dbReference type="NCBI Taxonomy" id="407821"/>
    <lineage>
        <taxon>Eukaryota</taxon>
        <taxon>Metazoa</taxon>
        <taxon>Ecdysozoa</taxon>
        <taxon>Arthropoda</taxon>
        <taxon>Chelicerata</taxon>
        <taxon>Arachnida</taxon>
        <taxon>Araneae</taxon>
        <taxon>Araneomorphae</taxon>
        <taxon>Entelegynae</taxon>
        <taxon>Eresoidea</taxon>
        <taxon>Eresidae</taxon>
        <taxon>Stegodyphus</taxon>
    </lineage>
</organism>
<feature type="disulfide bond" evidence="2">
    <location>
        <begin position="160"/>
        <end position="170"/>
    </location>
</feature>
<reference evidence="7 8" key="1">
    <citation type="submission" date="2013-11" db="EMBL/GenBank/DDBJ databases">
        <title>Genome sequencing of Stegodyphus mimosarum.</title>
        <authorList>
            <person name="Bechsgaard J."/>
        </authorList>
    </citation>
    <scope>NUCLEOTIDE SEQUENCE [LARGE SCALE GENOMIC DNA]</scope>
</reference>
<sequence>MCTATCNSGYEFPDKSDSLNLECDQRTGYWTPYSKFPDCVSTYGGGHRSSRQGSSQSYSSSHGSSYSSNTQRSSSQTSSQRSQSQVQTHQGRGQNLCGQPSNPRNGAHYCSMSNGQWSCQATCNPGYTFSDGRTQVTITCHERDGRWSPADGFEDCRVLCHPPCENGGRCSVNNQCSCPSTHRGNRCQYPVSLCEFSRLSRDSLYSDCRHNPEYTECNVACPPGMAFDPPTSSIYRCTVDGRWNPPTPPQCRRDNLCEKPPAPMNGRIQCQGNEEIFLCVGSCRTGFMFSDGFAELTIQCVRRTGEWNPYAS</sequence>
<accession>A0A087THB5</accession>
<feature type="disulfide bond" evidence="2">
    <location>
        <begin position="178"/>
        <end position="187"/>
    </location>
</feature>
<evidence type="ECO:0000256" key="2">
    <source>
        <dbReference type="PROSITE-ProRule" id="PRU00076"/>
    </source>
</evidence>
<comment type="caution">
    <text evidence="2">Lacks conserved residue(s) required for the propagation of feature annotation.</text>
</comment>
<dbReference type="InterPro" id="IPR000742">
    <property type="entry name" value="EGF"/>
</dbReference>
<evidence type="ECO:0000259" key="6">
    <source>
        <dbReference type="PROSITE" id="PS50923"/>
    </source>
</evidence>
<dbReference type="STRING" id="407821.A0A087THB5"/>
<feature type="domain" description="Sushi" evidence="6">
    <location>
        <begin position="95"/>
        <end position="158"/>
    </location>
</feature>
<feature type="disulfide bond" evidence="3">
    <location>
        <begin position="97"/>
        <end position="140"/>
    </location>
</feature>
<dbReference type="InterPro" id="IPR000436">
    <property type="entry name" value="Sushi_SCR_CCP_dom"/>
</dbReference>
<dbReference type="OrthoDB" id="6433408at2759"/>
<dbReference type="Proteomes" id="UP000054359">
    <property type="component" value="Unassembled WGS sequence"/>
</dbReference>
<dbReference type="SMART" id="SM00032">
    <property type="entry name" value="CCP"/>
    <property type="match status" value="3"/>
</dbReference>
<evidence type="ECO:0008006" key="9">
    <source>
        <dbReference type="Google" id="ProtNLM"/>
    </source>
</evidence>
<feature type="domain" description="EGF-like" evidence="5">
    <location>
        <begin position="157"/>
        <end position="188"/>
    </location>
</feature>
<dbReference type="PROSITE" id="PS50026">
    <property type="entry name" value="EGF_3"/>
    <property type="match status" value="1"/>
</dbReference>
<keyword evidence="8" id="KW-1185">Reference proteome</keyword>
<dbReference type="SUPFAM" id="SSF57196">
    <property type="entry name" value="EGF/Laminin"/>
    <property type="match status" value="1"/>
</dbReference>
<evidence type="ECO:0000256" key="4">
    <source>
        <dbReference type="SAM" id="MobiDB-lite"/>
    </source>
</evidence>
<dbReference type="Gene3D" id="2.10.70.10">
    <property type="entry name" value="Complement Module, domain 1"/>
    <property type="match status" value="1"/>
</dbReference>
<dbReference type="PROSITE" id="PS50923">
    <property type="entry name" value="SUSHI"/>
    <property type="match status" value="3"/>
</dbReference>
<feature type="domain" description="Sushi" evidence="6">
    <location>
        <begin position="185"/>
        <end position="253"/>
    </location>
</feature>
<feature type="non-terminal residue" evidence="7">
    <location>
        <position position="312"/>
    </location>
</feature>
<dbReference type="EMBL" id="KK115230">
    <property type="protein sequence ID" value="KFM64504.1"/>
    <property type="molecule type" value="Genomic_DNA"/>
</dbReference>
<feature type="region of interest" description="Disordered" evidence="4">
    <location>
        <begin position="45"/>
        <end position="98"/>
    </location>
</feature>
<keyword evidence="3" id="KW-0768">Sushi</keyword>
<evidence type="ECO:0000259" key="5">
    <source>
        <dbReference type="PROSITE" id="PS50026"/>
    </source>
</evidence>
<keyword evidence="1 2" id="KW-1015">Disulfide bond</keyword>
<proteinExistence type="predicted"/>
<gene>
    <name evidence="7" type="ORF">X975_20262</name>
</gene>
<feature type="compositionally biased region" description="Low complexity" evidence="4">
    <location>
        <begin position="51"/>
        <end position="90"/>
    </location>
</feature>
<protein>
    <recommendedName>
        <fullName evidence="9">Sushi, von Willebrand factor type A, EGF and pentraxin domain-containing protein 1</fullName>
    </recommendedName>
</protein>
<evidence type="ECO:0000313" key="8">
    <source>
        <dbReference type="Proteomes" id="UP000054359"/>
    </source>
</evidence>
<keyword evidence="2" id="KW-0245">EGF-like domain</keyword>
<evidence type="ECO:0000256" key="1">
    <source>
        <dbReference type="ARBA" id="ARBA00023157"/>
    </source>
</evidence>
<evidence type="ECO:0000313" key="7">
    <source>
        <dbReference type="EMBL" id="KFM64504.1"/>
    </source>
</evidence>
<dbReference type="PROSITE" id="PS00022">
    <property type="entry name" value="EGF_1"/>
    <property type="match status" value="1"/>
</dbReference>
<dbReference type="AlphaFoldDB" id="A0A087THB5"/>